<dbReference type="AlphaFoldDB" id="A0A0D2PNP3"/>
<dbReference type="EMBL" id="KN817518">
    <property type="protein sequence ID" value="KJA29816.1"/>
    <property type="molecule type" value="Genomic_DNA"/>
</dbReference>
<gene>
    <name evidence="2" type="ORF">HYPSUDRAFT_238886</name>
</gene>
<accession>A0A0D2PNP3</accession>
<evidence type="ECO:0000313" key="3">
    <source>
        <dbReference type="Proteomes" id="UP000054270"/>
    </source>
</evidence>
<evidence type="ECO:0000313" key="2">
    <source>
        <dbReference type="EMBL" id="KJA29816.1"/>
    </source>
</evidence>
<reference evidence="3" key="1">
    <citation type="submission" date="2014-04" db="EMBL/GenBank/DDBJ databases">
        <title>Evolutionary Origins and Diversification of the Mycorrhizal Mutualists.</title>
        <authorList>
            <consortium name="DOE Joint Genome Institute"/>
            <consortium name="Mycorrhizal Genomics Consortium"/>
            <person name="Kohler A."/>
            <person name="Kuo A."/>
            <person name="Nagy L.G."/>
            <person name="Floudas D."/>
            <person name="Copeland A."/>
            <person name="Barry K.W."/>
            <person name="Cichocki N."/>
            <person name="Veneault-Fourrey C."/>
            <person name="LaButti K."/>
            <person name="Lindquist E.A."/>
            <person name="Lipzen A."/>
            <person name="Lundell T."/>
            <person name="Morin E."/>
            <person name="Murat C."/>
            <person name="Riley R."/>
            <person name="Ohm R."/>
            <person name="Sun H."/>
            <person name="Tunlid A."/>
            <person name="Henrissat B."/>
            <person name="Grigoriev I.V."/>
            <person name="Hibbett D.S."/>
            <person name="Martin F."/>
        </authorList>
    </citation>
    <scope>NUCLEOTIDE SEQUENCE [LARGE SCALE GENOMIC DNA]</scope>
    <source>
        <strain evidence="3">FD-334 SS-4</strain>
    </source>
</reference>
<dbReference type="Proteomes" id="UP000054270">
    <property type="component" value="Unassembled WGS sequence"/>
</dbReference>
<organism evidence="2 3">
    <name type="scientific">Hypholoma sublateritium (strain FD-334 SS-4)</name>
    <dbReference type="NCBI Taxonomy" id="945553"/>
    <lineage>
        <taxon>Eukaryota</taxon>
        <taxon>Fungi</taxon>
        <taxon>Dikarya</taxon>
        <taxon>Basidiomycota</taxon>
        <taxon>Agaricomycotina</taxon>
        <taxon>Agaricomycetes</taxon>
        <taxon>Agaricomycetidae</taxon>
        <taxon>Agaricales</taxon>
        <taxon>Agaricineae</taxon>
        <taxon>Strophariaceae</taxon>
        <taxon>Hypholoma</taxon>
    </lineage>
</organism>
<proteinExistence type="predicted"/>
<feature type="region of interest" description="Disordered" evidence="1">
    <location>
        <begin position="41"/>
        <end position="65"/>
    </location>
</feature>
<sequence length="65" mass="6333">MCSDARGNECTAAVALTGPAIINAGLGWDFASCLGGMAKGREGKEEGTSGRDAAGTLAGCAARSV</sequence>
<protein>
    <submittedName>
        <fullName evidence="2">Uncharacterized protein</fullName>
    </submittedName>
</protein>
<evidence type="ECO:0000256" key="1">
    <source>
        <dbReference type="SAM" id="MobiDB-lite"/>
    </source>
</evidence>
<keyword evidence="3" id="KW-1185">Reference proteome</keyword>
<name>A0A0D2PNP3_HYPSF</name>